<dbReference type="RefSeq" id="WP_194449816.1">
    <property type="nucleotide sequence ID" value="NZ_CP063849.1"/>
</dbReference>
<dbReference type="InterPro" id="IPR017803">
    <property type="entry name" value="CHP03437_C"/>
</dbReference>
<dbReference type="EMBL" id="CP063849">
    <property type="protein sequence ID" value="QOY88153.1"/>
    <property type="molecule type" value="Genomic_DNA"/>
</dbReference>
<dbReference type="Proteomes" id="UP000593892">
    <property type="component" value="Chromosome"/>
</dbReference>
<dbReference type="AlphaFoldDB" id="A0A7S7NR00"/>
<dbReference type="NCBIfam" id="TIGR03437">
    <property type="entry name" value="Soli_cterm"/>
    <property type="match status" value="1"/>
</dbReference>
<evidence type="ECO:0000313" key="2">
    <source>
        <dbReference type="Proteomes" id="UP000593892"/>
    </source>
</evidence>
<gene>
    <name evidence="1" type="ORF">IRI77_36365</name>
</gene>
<reference evidence="1 2" key="1">
    <citation type="submission" date="2020-10" db="EMBL/GenBank/DDBJ databases">
        <title>Complete genome sequence of Paludibaculum fermentans P105T, a facultatively anaerobic acidobacterium capable of dissimilatory Fe(III) reduction.</title>
        <authorList>
            <person name="Dedysh S.N."/>
            <person name="Beletsky A.V."/>
            <person name="Kulichevskaya I.S."/>
            <person name="Mardanov A.V."/>
            <person name="Ravin N.V."/>
        </authorList>
    </citation>
    <scope>NUCLEOTIDE SEQUENCE [LARGE SCALE GENOMIC DNA]</scope>
    <source>
        <strain evidence="1 2">P105</strain>
    </source>
</reference>
<sequence length="1072" mass="114481">MRTLATLSILCFASFGWGQTKPEFASTNAVLNAGGGLYEFAPGSLVYIRGNYLATQSGPATPPYPSTLNGTTVTVTQGSVVLNAALLETLPDRLTVQLPYGLKAGSVTLKVKTAGGEISRGLPILDAAPRPVYRQVNASWIVEAYHPDGSAVTELAPAKPGEEVRLMVQGLGATTPEIAAGALPGDGSLERPFNIANAALAAKLEKTDLEVNGARLAVGRPGFYEVTVVTLADVLAGLYPVTLGIAGSDLVYGASLPAGGRVVQLSKVWNTEACRTTDQAALRLPDDAVLTKIETWYQFPENTASLSFQLLNAAGEEVLASTMGKQACDATSPEWCLAMRANLRQVLPAGEYKLVTSTPGLCVNDATTGQAFVKLTGAWAESNWQVASDGWVTPEGGSFEAPGFKLTAEAGALAEPVNLKISTTTRPREPASDRVTPYFRLEGLPTALAAPVTLTLDVAGTPDGDVTLLMQPEGSDDGPAFFSGQVQDGKLTVALPAQTPEKTTARAARARTGALTSNSKVSWMLWAMAGLKPNTSRDEHFILHAPSSAGELIKTLGNDLEDAYKLIASMGLDWNKRGGSAIEIYLFSYNSWSNLVLGGSSGAAGNSETGIWGKKNTGLCINLDTLQGGGQKELDDARITAGHELLHIMQAQYEGNSSSGWLWMEEASATWLERAMSGDGNYISGNASENMYFLYTEPLEVADWWSPAAARRHGYGASLLLQTLAPASPGVVDARIGDVLKLMESETSTMPVEGLEKVFGPLHEAWWTFCDRYVGGRIIDGYPGYGLLTGGAVKPVAWPLSKSTVSYRERFAYPHLGARLYQVTFDKTNVPLWQDKAKLRFTLTSQGLAKAFVYTMHGSHLEKAGEFMQMFDLEDVQALAEANGRVFVMVSNGSHIYPNNGTTDVQLEMKLDGEFQGVTSLDHSFHGVLYNKYYELDFDVSITGTAPFQVKSAAEAFGCCYIADLITPPIDLKTKEEGKDQVDEFTVTVTYKNLKPGPSAPGGWKAGMRVKAGFDTKGEMAFGVSTMSKTYRVTRGGASAGSTFMTELYWPDSGSLQGGADGPVGVSFTPYK</sequence>
<evidence type="ECO:0000313" key="1">
    <source>
        <dbReference type="EMBL" id="QOY88153.1"/>
    </source>
</evidence>
<organism evidence="1 2">
    <name type="scientific">Paludibaculum fermentans</name>
    <dbReference type="NCBI Taxonomy" id="1473598"/>
    <lineage>
        <taxon>Bacteria</taxon>
        <taxon>Pseudomonadati</taxon>
        <taxon>Acidobacteriota</taxon>
        <taxon>Terriglobia</taxon>
        <taxon>Bryobacterales</taxon>
        <taxon>Bryobacteraceae</taxon>
        <taxon>Paludibaculum</taxon>
    </lineage>
</organism>
<name>A0A7S7NR00_PALFE</name>
<protein>
    <submittedName>
        <fullName evidence="1">Uncharacterized protein</fullName>
    </submittedName>
</protein>
<dbReference type="KEGG" id="pfer:IRI77_36365"/>
<proteinExistence type="predicted"/>
<accession>A0A7S7NR00</accession>
<keyword evidence="2" id="KW-1185">Reference proteome</keyword>